<dbReference type="AlphaFoldDB" id="A0A8T9C946"/>
<reference evidence="3 4" key="1">
    <citation type="submission" date="2018-05" db="EMBL/GenBank/DDBJ databases">
        <title>Genome sequencing and assembly of the regulated plant pathogen Lachnellula willkommii and related sister species for the development of diagnostic species identification markers.</title>
        <authorList>
            <person name="Giroux E."/>
            <person name="Bilodeau G."/>
        </authorList>
    </citation>
    <scope>NUCLEOTIDE SEQUENCE [LARGE SCALE GENOMIC DNA]</scope>
    <source>
        <strain evidence="3 4">CBS 268.59</strain>
    </source>
</reference>
<dbReference type="EMBL" id="QGMK01000413">
    <property type="protein sequence ID" value="TVY81856.1"/>
    <property type="molecule type" value="Genomic_DNA"/>
</dbReference>
<feature type="compositionally biased region" description="Basic residues" evidence="1">
    <location>
        <begin position="48"/>
        <end position="60"/>
    </location>
</feature>
<accession>A0A8T9C946</accession>
<dbReference type="PANTHER" id="PTHR38795">
    <property type="entry name" value="DUF6604 DOMAIN-CONTAINING PROTEIN"/>
    <property type="match status" value="1"/>
</dbReference>
<dbReference type="Proteomes" id="UP000469558">
    <property type="component" value="Unassembled WGS sequence"/>
</dbReference>
<feature type="domain" description="DUF6604" evidence="2">
    <location>
        <begin position="11"/>
        <end position="265"/>
    </location>
</feature>
<evidence type="ECO:0000259" key="2">
    <source>
        <dbReference type="Pfam" id="PF20253"/>
    </source>
</evidence>
<feature type="compositionally biased region" description="Basic residues" evidence="1">
    <location>
        <begin position="601"/>
        <end position="612"/>
    </location>
</feature>
<dbReference type="Pfam" id="PF20253">
    <property type="entry name" value="DUF6604"/>
    <property type="match status" value="1"/>
</dbReference>
<dbReference type="PANTHER" id="PTHR38795:SF1">
    <property type="entry name" value="DUF6604 DOMAIN-CONTAINING PROTEIN"/>
    <property type="match status" value="1"/>
</dbReference>
<name>A0A8T9C946_9HELO</name>
<dbReference type="InterPro" id="IPR046539">
    <property type="entry name" value="DUF6604"/>
</dbReference>
<evidence type="ECO:0000256" key="1">
    <source>
        <dbReference type="SAM" id="MobiDB-lite"/>
    </source>
</evidence>
<gene>
    <name evidence="3" type="ORF">LSUE1_G002898</name>
</gene>
<proteinExistence type="predicted"/>
<organism evidence="3 4">
    <name type="scientific">Lachnellula suecica</name>
    <dbReference type="NCBI Taxonomy" id="602035"/>
    <lineage>
        <taxon>Eukaryota</taxon>
        <taxon>Fungi</taxon>
        <taxon>Dikarya</taxon>
        <taxon>Ascomycota</taxon>
        <taxon>Pezizomycotina</taxon>
        <taxon>Leotiomycetes</taxon>
        <taxon>Helotiales</taxon>
        <taxon>Lachnaceae</taxon>
        <taxon>Lachnellula</taxon>
    </lineage>
</organism>
<dbReference type="OrthoDB" id="5238236at2759"/>
<evidence type="ECO:0000313" key="3">
    <source>
        <dbReference type="EMBL" id="TVY81856.1"/>
    </source>
</evidence>
<evidence type="ECO:0000313" key="4">
    <source>
        <dbReference type="Proteomes" id="UP000469558"/>
    </source>
</evidence>
<comment type="caution">
    <text evidence="3">The sequence shown here is derived from an EMBL/GenBank/DDBJ whole genome shotgun (WGS) entry which is preliminary data.</text>
</comment>
<feature type="region of interest" description="Disordered" evidence="1">
    <location>
        <begin position="591"/>
        <end position="612"/>
    </location>
</feature>
<sequence length="908" mass="103981">MLPNVLAGSYQRYKTDTATFTTWLSNAAMACGYEASDRSGPETSTGPKKNRPKEKARKKAREASEKEELPVKHTITTKDHLQQAHIIAGKVEVPETLQKILERAIQARQRCAEWFRTSKADDHFSNEGHQQFIGVLKQTLKIIGRQKGDDETGKGEEYSDDSLGEASWHELANRFQNLAVEEIPEFEGPDLSQDGLNSTYELEEESEEMKMSLMIFCFFEDMHRLQDFIHDTWRSYKANELDLITASLITNSAVDIVRQNEEQILATAPKLFSTKHSYSTIAMVIFSEDALSQGQDPAAKLKSVESLRPTPFDDFIYLSTARALMKFDYVCMEPPPSRAWCIISSAEEDATLPQLMMDAQLFDDYCEVQTKLCLLIKGPEYAPYPWRYPAPAEDELNSGLRKLRKEGVLSVWLVFAARVFLDVIDILGTDLHRDHMNVPPARLSIYGSDGPERSRIHRNIIQNRINVKTTVYNFVAGRRVRSCGKVGPSAHILGSWYRDSDFCRIQGHIVQKLGLSDPDWGKMKAYKGLDDFLSRNKSAKPGTVRAYHAHTSEPEFIVKMRESAKGTEIKDMTLKDLSFATIGSTEFIIPSAQSEEENRTASRKRTRPSKKYRKIDVRTIKPHEDPEYLMGHNPVYCGLWSLYLVVGNEQAGIQLGNYHIVITLVAHLYSEARRSGMLDMRWAEMDEMIDLHLDVVFDGRLPKSAHEAYTRYQKLMCLSTTSRQNILERDLPYKEPQCKPVPFAKTVGPFLRRETDSHSCLGQIESLIQSNRELIQYESKHKRRSARRKLTPLELLIQIKEFLPSQIPKMQFDYITLTKTCYTIIKTLRLDIYKTLGIKHQIYHEEGLIQCYFPMMVLHILKEGGDLQNVTRSRQEALPQSQQMEVVAKVLKRYLEIKKHVAASTRRA</sequence>
<keyword evidence="4" id="KW-1185">Reference proteome</keyword>
<feature type="region of interest" description="Disordered" evidence="1">
    <location>
        <begin position="35"/>
        <end position="69"/>
    </location>
</feature>
<protein>
    <recommendedName>
        <fullName evidence="2">DUF6604 domain-containing protein</fullName>
    </recommendedName>
</protein>